<sequence length="33" mass="3658">MSKLRTTVTMTAFISMRASSLPMQTRAPAWKTG</sequence>
<evidence type="ECO:0000313" key="1">
    <source>
        <dbReference type="EMBL" id="JAD68319.1"/>
    </source>
</evidence>
<dbReference type="AlphaFoldDB" id="A0A0A9BW89"/>
<reference evidence="1" key="1">
    <citation type="submission" date="2014-09" db="EMBL/GenBank/DDBJ databases">
        <authorList>
            <person name="Magalhaes I.L.F."/>
            <person name="Oliveira U."/>
            <person name="Santos F.R."/>
            <person name="Vidigal T.H.D.A."/>
            <person name="Brescovit A.D."/>
            <person name="Santos A.J."/>
        </authorList>
    </citation>
    <scope>NUCLEOTIDE SEQUENCE</scope>
    <source>
        <tissue evidence="1">Shoot tissue taken approximately 20 cm above the soil surface</tissue>
    </source>
</reference>
<protein>
    <submittedName>
        <fullName evidence="1">Uncharacterized protein</fullName>
    </submittedName>
</protein>
<accession>A0A0A9BW89</accession>
<proteinExistence type="predicted"/>
<dbReference type="EMBL" id="GBRH01229576">
    <property type="protein sequence ID" value="JAD68319.1"/>
    <property type="molecule type" value="Transcribed_RNA"/>
</dbReference>
<reference evidence="1" key="2">
    <citation type="journal article" date="2015" name="Data Brief">
        <title>Shoot transcriptome of the giant reed, Arundo donax.</title>
        <authorList>
            <person name="Barrero R.A."/>
            <person name="Guerrero F.D."/>
            <person name="Moolhuijzen P."/>
            <person name="Goolsby J.A."/>
            <person name="Tidwell J."/>
            <person name="Bellgard S.E."/>
            <person name="Bellgard M.I."/>
        </authorList>
    </citation>
    <scope>NUCLEOTIDE SEQUENCE</scope>
    <source>
        <tissue evidence="1">Shoot tissue taken approximately 20 cm above the soil surface</tissue>
    </source>
</reference>
<organism evidence="1">
    <name type="scientific">Arundo donax</name>
    <name type="common">Giant reed</name>
    <name type="synonym">Donax arundinaceus</name>
    <dbReference type="NCBI Taxonomy" id="35708"/>
    <lineage>
        <taxon>Eukaryota</taxon>
        <taxon>Viridiplantae</taxon>
        <taxon>Streptophyta</taxon>
        <taxon>Embryophyta</taxon>
        <taxon>Tracheophyta</taxon>
        <taxon>Spermatophyta</taxon>
        <taxon>Magnoliopsida</taxon>
        <taxon>Liliopsida</taxon>
        <taxon>Poales</taxon>
        <taxon>Poaceae</taxon>
        <taxon>PACMAD clade</taxon>
        <taxon>Arundinoideae</taxon>
        <taxon>Arundineae</taxon>
        <taxon>Arundo</taxon>
    </lineage>
</organism>
<name>A0A0A9BW89_ARUDO</name>